<dbReference type="InterPro" id="IPR007568">
    <property type="entry name" value="RTA1"/>
</dbReference>
<feature type="transmembrane region" description="Helical" evidence="5">
    <location>
        <begin position="256"/>
        <end position="275"/>
    </location>
</feature>
<feature type="transmembrane region" description="Helical" evidence="5">
    <location>
        <begin position="178"/>
        <end position="201"/>
    </location>
</feature>
<accession>A0A9W9ELP7</accession>
<feature type="transmembrane region" description="Helical" evidence="5">
    <location>
        <begin position="41"/>
        <end position="59"/>
    </location>
</feature>
<gene>
    <name evidence="6" type="ORF">NUU61_008732</name>
</gene>
<reference evidence="6" key="1">
    <citation type="submission" date="2022-11" db="EMBL/GenBank/DDBJ databases">
        <authorList>
            <person name="Petersen C."/>
        </authorList>
    </citation>
    <scope>NUCLEOTIDE SEQUENCE</scope>
    <source>
        <strain evidence="6">IBT 34128</strain>
    </source>
</reference>
<evidence type="ECO:0000256" key="5">
    <source>
        <dbReference type="SAM" id="Phobius"/>
    </source>
</evidence>
<dbReference type="PANTHER" id="PTHR31465:SF11">
    <property type="entry name" value="DOMAIN PROTEIN, PUTATIVE (AFU_ORTHOLOGUE AFUA_3G10770)-RELATED"/>
    <property type="match status" value="1"/>
</dbReference>
<feature type="transmembrane region" description="Helical" evidence="5">
    <location>
        <begin position="213"/>
        <end position="236"/>
    </location>
</feature>
<dbReference type="Pfam" id="PF04479">
    <property type="entry name" value="RTA1"/>
    <property type="match status" value="1"/>
</dbReference>
<dbReference type="GeneID" id="81398426"/>
<evidence type="ECO:0000313" key="6">
    <source>
        <dbReference type="EMBL" id="KAJ5084153.1"/>
    </source>
</evidence>
<evidence type="ECO:0000313" key="7">
    <source>
        <dbReference type="Proteomes" id="UP001141434"/>
    </source>
</evidence>
<evidence type="ECO:0000256" key="3">
    <source>
        <dbReference type="ARBA" id="ARBA00022989"/>
    </source>
</evidence>
<reference evidence="6" key="2">
    <citation type="journal article" date="2023" name="IMA Fungus">
        <title>Comparative genomic study of the Penicillium genus elucidates a diverse pangenome and 15 lateral gene transfer events.</title>
        <authorList>
            <person name="Petersen C."/>
            <person name="Sorensen T."/>
            <person name="Nielsen M.R."/>
            <person name="Sondergaard T.E."/>
            <person name="Sorensen J.L."/>
            <person name="Fitzpatrick D.A."/>
            <person name="Frisvad J.C."/>
            <person name="Nielsen K.L."/>
        </authorList>
    </citation>
    <scope>NUCLEOTIDE SEQUENCE</scope>
    <source>
        <strain evidence="6">IBT 34128</strain>
    </source>
</reference>
<dbReference type="AlphaFoldDB" id="A0A9W9ELP7"/>
<dbReference type="EMBL" id="JAPMSZ010000011">
    <property type="protein sequence ID" value="KAJ5084153.1"/>
    <property type="molecule type" value="Genomic_DNA"/>
</dbReference>
<keyword evidence="7" id="KW-1185">Reference proteome</keyword>
<dbReference type="PANTHER" id="PTHR31465">
    <property type="entry name" value="PROTEIN RTA1-RELATED"/>
    <property type="match status" value="1"/>
</dbReference>
<comment type="subcellular location">
    <subcellularLocation>
        <location evidence="1">Membrane</location>
        <topology evidence="1">Multi-pass membrane protein</topology>
    </subcellularLocation>
</comment>
<evidence type="ECO:0000256" key="2">
    <source>
        <dbReference type="ARBA" id="ARBA00022692"/>
    </source>
</evidence>
<organism evidence="6 7">
    <name type="scientific">Penicillium alfredii</name>
    <dbReference type="NCBI Taxonomy" id="1506179"/>
    <lineage>
        <taxon>Eukaryota</taxon>
        <taxon>Fungi</taxon>
        <taxon>Dikarya</taxon>
        <taxon>Ascomycota</taxon>
        <taxon>Pezizomycotina</taxon>
        <taxon>Eurotiomycetes</taxon>
        <taxon>Eurotiomycetidae</taxon>
        <taxon>Eurotiales</taxon>
        <taxon>Aspergillaceae</taxon>
        <taxon>Penicillium</taxon>
    </lineage>
</organism>
<evidence type="ECO:0000256" key="1">
    <source>
        <dbReference type="ARBA" id="ARBA00004141"/>
    </source>
</evidence>
<dbReference type="OrthoDB" id="1844152at2759"/>
<sequence>MSSDTLSRLQNGSLSKDALEEGCYAYVPGVDTSYDYVPSKAAGIAFCVLFGLSMLVHIVQFCWKRTWWCSVFAIGCLVELLGWAGRTWSAVCPYNSTAFMIQISTLIIAPTFFTAGIYVLLGRFIQLFGPQCSKLSPRLYLWIFCTCDIISLVVQAAGGGMASSASGSHGDTAAGTNTMVAGIVFQLVSITVFVYCAADFLHRSISRGLLRISLSPVTILLGAMVLSILCIYIRSIYRTIELAQGWSGYLITHESYFIGLDGALMVLAVGVFNVFHPGWLIPSQWEFALPKDQSNVELVTEADSYESFRRRV</sequence>
<comment type="caution">
    <text evidence="6">The sequence shown here is derived from an EMBL/GenBank/DDBJ whole genome shotgun (WGS) entry which is preliminary data.</text>
</comment>
<keyword evidence="2 5" id="KW-0812">Transmembrane</keyword>
<keyword evidence="3 5" id="KW-1133">Transmembrane helix</keyword>
<evidence type="ECO:0000256" key="4">
    <source>
        <dbReference type="ARBA" id="ARBA00023136"/>
    </source>
</evidence>
<dbReference type="GO" id="GO:0000324">
    <property type="term" value="C:fungal-type vacuole"/>
    <property type="evidence" value="ECO:0007669"/>
    <property type="project" value="TreeGrafter"/>
</dbReference>
<protein>
    <submittedName>
        <fullName evidence="6">RTA1-domain-containing protein</fullName>
    </submittedName>
</protein>
<feature type="transmembrane region" description="Helical" evidence="5">
    <location>
        <begin position="66"/>
        <end position="85"/>
    </location>
</feature>
<dbReference type="GO" id="GO:0005886">
    <property type="term" value="C:plasma membrane"/>
    <property type="evidence" value="ECO:0007669"/>
    <property type="project" value="TreeGrafter"/>
</dbReference>
<keyword evidence="4 5" id="KW-0472">Membrane</keyword>
<feature type="transmembrane region" description="Helical" evidence="5">
    <location>
        <begin position="139"/>
        <end position="158"/>
    </location>
</feature>
<proteinExistence type="predicted"/>
<dbReference type="Proteomes" id="UP001141434">
    <property type="component" value="Unassembled WGS sequence"/>
</dbReference>
<dbReference type="RefSeq" id="XP_056507550.1">
    <property type="nucleotide sequence ID" value="XM_056659257.1"/>
</dbReference>
<feature type="transmembrane region" description="Helical" evidence="5">
    <location>
        <begin position="97"/>
        <end position="119"/>
    </location>
</feature>
<name>A0A9W9ELP7_9EURO</name>